<dbReference type="Proteomes" id="UP000017836">
    <property type="component" value="Unassembled WGS sequence"/>
</dbReference>
<dbReference type="SUPFAM" id="SSF52833">
    <property type="entry name" value="Thioredoxin-like"/>
    <property type="match status" value="1"/>
</dbReference>
<evidence type="ECO:0000259" key="4">
    <source>
        <dbReference type="PROSITE" id="PS50404"/>
    </source>
</evidence>
<dbReference type="InterPro" id="IPR004045">
    <property type="entry name" value="Glutathione_S-Trfase_N"/>
</dbReference>
<keyword evidence="3" id="KW-0963">Cytoplasm</keyword>
<dbReference type="InterPro" id="IPR045073">
    <property type="entry name" value="Omega/Tau-like"/>
</dbReference>
<evidence type="ECO:0000313" key="6">
    <source>
        <dbReference type="Proteomes" id="UP000017836"/>
    </source>
</evidence>
<proteinExistence type="inferred from homology"/>
<dbReference type="FunFam" id="3.40.30.10:FF:000014">
    <property type="entry name" value="Tau class glutathione S-transferase"/>
    <property type="match status" value="1"/>
</dbReference>
<evidence type="ECO:0000256" key="1">
    <source>
        <dbReference type="ARBA" id="ARBA00022679"/>
    </source>
</evidence>
<reference evidence="6" key="1">
    <citation type="journal article" date="2013" name="Science">
        <title>The Amborella genome and the evolution of flowering plants.</title>
        <authorList>
            <consortium name="Amborella Genome Project"/>
        </authorList>
    </citation>
    <scope>NUCLEOTIDE SEQUENCE [LARGE SCALE GENOMIC DNA]</scope>
</reference>
<dbReference type="GO" id="GO:0004364">
    <property type="term" value="F:glutathione transferase activity"/>
    <property type="evidence" value="ECO:0007669"/>
    <property type="project" value="UniProtKB-UniRule"/>
</dbReference>
<dbReference type="PROSITE" id="PS50404">
    <property type="entry name" value="GST_NTER"/>
    <property type="match status" value="1"/>
</dbReference>
<dbReference type="CDD" id="cd03058">
    <property type="entry name" value="GST_N_Tau"/>
    <property type="match status" value="1"/>
</dbReference>
<keyword evidence="6" id="KW-1185">Reference proteome</keyword>
<dbReference type="Pfam" id="PF02798">
    <property type="entry name" value="GST_N"/>
    <property type="match status" value="1"/>
</dbReference>
<dbReference type="HOGENOM" id="CLU_011226_19_0_1"/>
<comment type="catalytic activity">
    <reaction evidence="2 3">
        <text>RX + glutathione = an S-substituted glutathione + a halide anion + H(+)</text>
        <dbReference type="Rhea" id="RHEA:16437"/>
        <dbReference type="ChEBI" id="CHEBI:15378"/>
        <dbReference type="ChEBI" id="CHEBI:16042"/>
        <dbReference type="ChEBI" id="CHEBI:17792"/>
        <dbReference type="ChEBI" id="CHEBI:57925"/>
        <dbReference type="ChEBI" id="CHEBI:90779"/>
        <dbReference type="EC" id="2.5.1.18"/>
    </reaction>
</comment>
<dbReference type="PANTHER" id="PTHR11260:SF676">
    <property type="entry name" value="GLUTATHIONE S-TRANSFERASE U8"/>
    <property type="match status" value="1"/>
</dbReference>
<protein>
    <recommendedName>
        <fullName evidence="3">Glutathione S-transferase</fullName>
        <ecNumber evidence="3">2.5.1.18</ecNumber>
    </recommendedName>
</protein>
<evidence type="ECO:0000313" key="5">
    <source>
        <dbReference type="EMBL" id="ERM94459.1"/>
    </source>
</evidence>
<comment type="function">
    <text evidence="3">Is involved in the conjugation of reduced glutathione to a wide number of exogenous and endogenous hydrophobic electrophiles.</text>
</comment>
<dbReference type="InterPro" id="IPR036249">
    <property type="entry name" value="Thioredoxin-like_sf"/>
</dbReference>
<dbReference type="PROSITE" id="PS51354">
    <property type="entry name" value="GLUTAREDOXIN_2"/>
    <property type="match status" value="1"/>
</dbReference>
<dbReference type="eggNOG" id="KOG0406">
    <property type="taxonomic scope" value="Eukaryota"/>
</dbReference>
<dbReference type="Gene3D" id="1.20.1050.10">
    <property type="match status" value="1"/>
</dbReference>
<dbReference type="OMA" id="MAMEACI"/>
<gene>
    <name evidence="5" type="ORF">AMTR_s00010p00260220</name>
</gene>
<dbReference type="EC" id="2.5.1.18" evidence="3"/>
<evidence type="ECO:0000256" key="2">
    <source>
        <dbReference type="ARBA" id="ARBA00047960"/>
    </source>
</evidence>
<feature type="domain" description="GST N-terminal" evidence="4">
    <location>
        <begin position="6"/>
        <end position="85"/>
    </location>
</feature>
<dbReference type="AlphaFoldDB" id="W1NGX1"/>
<dbReference type="Gramene" id="ERM94459">
    <property type="protein sequence ID" value="ERM94459"/>
    <property type="gene ID" value="AMTR_s00010p00260220"/>
</dbReference>
<dbReference type="GO" id="GO:0005829">
    <property type="term" value="C:cytosol"/>
    <property type="evidence" value="ECO:0007669"/>
    <property type="project" value="UniProtKB-SubCell"/>
</dbReference>
<comment type="subcellular location">
    <subcellularLocation>
        <location evidence="3">Cytoplasm</location>
        <location evidence="3">Cytosol</location>
    </subcellularLocation>
</comment>
<dbReference type="SFLD" id="SFLDS00019">
    <property type="entry name" value="Glutathione_Transferase_(cytos"/>
    <property type="match status" value="1"/>
</dbReference>
<keyword evidence="1 3" id="KW-0808">Transferase</keyword>
<organism evidence="5 6">
    <name type="scientific">Amborella trichopoda</name>
    <dbReference type="NCBI Taxonomy" id="13333"/>
    <lineage>
        <taxon>Eukaryota</taxon>
        <taxon>Viridiplantae</taxon>
        <taxon>Streptophyta</taxon>
        <taxon>Embryophyta</taxon>
        <taxon>Tracheophyta</taxon>
        <taxon>Spermatophyta</taxon>
        <taxon>Magnoliopsida</taxon>
        <taxon>Amborellales</taxon>
        <taxon>Amborellaceae</taxon>
        <taxon>Amborella</taxon>
    </lineage>
</organism>
<sequence length="109" mass="12450">MASSEKAVKMLGTWPSPFCLRVELALKLKGISYEHIEEDLSNKSPLLLQLNPVHKTVPVLIHNGKAIAESLIILEYIHETWPKLAPLLPENAYKKALVRFWADFFEKKL</sequence>
<dbReference type="PANTHER" id="PTHR11260">
    <property type="entry name" value="GLUTATHIONE S-TRANSFERASE, GST, SUPERFAMILY, GST DOMAIN CONTAINING"/>
    <property type="match status" value="1"/>
</dbReference>
<dbReference type="SFLD" id="SFLDG00358">
    <property type="entry name" value="Main_(cytGST)"/>
    <property type="match status" value="1"/>
</dbReference>
<accession>W1NGX1</accession>
<name>W1NGX1_AMBTC</name>
<comment type="similarity">
    <text evidence="3">Belongs to the GST superfamily.</text>
</comment>
<dbReference type="Gene3D" id="3.40.30.10">
    <property type="entry name" value="Glutaredoxin"/>
    <property type="match status" value="1"/>
</dbReference>
<dbReference type="InterPro" id="IPR040079">
    <property type="entry name" value="Glutathione_S-Trfase"/>
</dbReference>
<dbReference type="EMBL" id="KI397513">
    <property type="protein sequence ID" value="ERM94459.1"/>
    <property type="molecule type" value="Genomic_DNA"/>
</dbReference>
<dbReference type="STRING" id="13333.W1NGX1"/>
<evidence type="ECO:0000256" key="3">
    <source>
        <dbReference type="RuleBase" id="RU369102"/>
    </source>
</evidence>